<dbReference type="InterPro" id="IPR002347">
    <property type="entry name" value="SDR_fam"/>
</dbReference>
<reference evidence="5" key="1">
    <citation type="submission" date="2022-06" db="EMBL/GenBank/DDBJ databases">
        <title>Genome sequence of Phormidium yuhuli AB48 isolated from an industrial photobioreactor environment.</title>
        <authorList>
            <person name="Qiu Y."/>
            <person name="Noonan A.J.C."/>
            <person name="Dofher K."/>
            <person name="Koch M."/>
            <person name="Kieft B."/>
            <person name="Lin X."/>
            <person name="Ziels R.M."/>
            <person name="Hallam S.J."/>
        </authorList>
    </citation>
    <scope>NUCLEOTIDE SEQUENCE</scope>
    <source>
        <strain evidence="5">AB48</strain>
    </source>
</reference>
<sequence>MTSTQGQLALITGASSGIGKATALAFAEAGINLALLSRSQDKLEQVAIAARELGVTAEVFPCDLLDVEQLRDRFATLAQKLGKVDILVNNAGIGYINSLSDTSLADWERVFRLNVTSVLEATCGILPTMRAKGGGVIINVSSIAGKQAFPNWGAYSASKFALMGFSQSLAAEEREHGIRVTAICPGAVNTPIWETDTMDKAGFDRNSMLTPDAVAQAILQAVQLPQGAVLEEMTIMPSGGAF</sequence>
<dbReference type="PRINTS" id="PR00080">
    <property type="entry name" value="SDRFAMILY"/>
</dbReference>
<dbReference type="PANTHER" id="PTHR44196">
    <property type="entry name" value="DEHYDROGENASE/REDUCTASE SDR FAMILY MEMBER 7B"/>
    <property type="match status" value="1"/>
</dbReference>
<dbReference type="PRINTS" id="PR00081">
    <property type="entry name" value="GDHRDH"/>
</dbReference>
<dbReference type="SMART" id="SM00822">
    <property type="entry name" value="PKS_KR"/>
    <property type="match status" value="1"/>
</dbReference>
<dbReference type="Proteomes" id="UP001056708">
    <property type="component" value="Chromosome"/>
</dbReference>
<keyword evidence="2" id="KW-0560">Oxidoreductase</keyword>
<dbReference type="NCBIfam" id="NF005672">
    <property type="entry name" value="PRK07454.1"/>
    <property type="match status" value="1"/>
</dbReference>
<dbReference type="RefSeq" id="WP_252663873.1">
    <property type="nucleotide sequence ID" value="NZ_CP098611.1"/>
</dbReference>
<dbReference type="SUPFAM" id="SSF51735">
    <property type="entry name" value="NAD(P)-binding Rossmann-fold domains"/>
    <property type="match status" value="1"/>
</dbReference>
<dbReference type="InterPro" id="IPR020904">
    <property type="entry name" value="Sc_DH/Rdtase_CS"/>
</dbReference>
<evidence type="ECO:0000256" key="3">
    <source>
        <dbReference type="RuleBase" id="RU000363"/>
    </source>
</evidence>
<name>A0ABY5ARK4_9CYAN</name>
<evidence type="ECO:0000259" key="4">
    <source>
        <dbReference type="SMART" id="SM00822"/>
    </source>
</evidence>
<organism evidence="5 6">
    <name type="scientific">Phormidium yuhuli AB48</name>
    <dbReference type="NCBI Taxonomy" id="2940671"/>
    <lineage>
        <taxon>Bacteria</taxon>
        <taxon>Bacillati</taxon>
        <taxon>Cyanobacteriota</taxon>
        <taxon>Cyanophyceae</taxon>
        <taxon>Oscillatoriophycideae</taxon>
        <taxon>Oscillatoriales</taxon>
        <taxon>Oscillatoriaceae</taxon>
        <taxon>Phormidium</taxon>
        <taxon>Phormidium yuhuli</taxon>
    </lineage>
</organism>
<dbReference type="InterPro" id="IPR057326">
    <property type="entry name" value="KR_dom"/>
</dbReference>
<accession>A0ABY5ARK4</accession>
<gene>
    <name evidence="5" type="ORF">NEA10_03705</name>
</gene>
<dbReference type="CDD" id="cd05233">
    <property type="entry name" value="SDR_c"/>
    <property type="match status" value="1"/>
</dbReference>
<dbReference type="PROSITE" id="PS00061">
    <property type="entry name" value="ADH_SHORT"/>
    <property type="match status" value="1"/>
</dbReference>
<dbReference type="Gene3D" id="3.40.50.720">
    <property type="entry name" value="NAD(P)-binding Rossmann-like Domain"/>
    <property type="match status" value="1"/>
</dbReference>
<proteinExistence type="inferred from homology"/>
<protein>
    <submittedName>
        <fullName evidence="5">SDR family oxidoreductase</fullName>
    </submittedName>
</protein>
<evidence type="ECO:0000256" key="2">
    <source>
        <dbReference type="ARBA" id="ARBA00023002"/>
    </source>
</evidence>
<comment type="similarity">
    <text evidence="1 3">Belongs to the short-chain dehydrogenases/reductases (SDR) family.</text>
</comment>
<dbReference type="PANTHER" id="PTHR44196:SF1">
    <property type="entry name" value="DEHYDROGENASE_REDUCTASE SDR FAMILY MEMBER 7B"/>
    <property type="match status" value="1"/>
</dbReference>
<evidence type="ECO:0000256" key="1">
    <source>
        <dbReference type="ARBA" id="ARBA00006484"/>
    </source>
</evidence>
<dbReference type="InterPro" id="IPR036291">
    <property type="entry name" value="NAD(P)-bd_dom_sf"/>
</dbReference>
<evidence type="ECO:0000313" key="5">
    <source>
        <dbReference type="EMBL" id="USR91844.1"/>
    </source>
</evidence>
<dbReference type="EMBL" id="CP098611">
    <property type="protein sequence ID" value="USR91844.1"/>
    <property type="molecule type" value="Genomic_DNA"/>
</dbReference>
<feature type="domain" description="Ketoreductase" evidence="4">
    <location>
        <begin position="7"/>
        <end position="196"/>
    </location>
</feature>
<dbReference type="PIRSF" id="PIRSF000126">
    <property type="entry name" value="11-beta-HSD1"/>
    <property type="match status" value="1"/>
</dbReference>
<dbReference type="Pfam" id="PF00106">
    <property type="entry name" value="adh_short"/>
    <property type="match status" value="1"/>
</dbReference>
<evidence type="ECO:0000313" key="6">
    <source>
        <dbReference type="Proteomes" id="UP001056708"/>
    </source>
</evidence>
<keyword evidence="6" id="KW-1185">Reference proteome</keyword>